<evidence type="ECO:0000313" key="2">
    <source>
        <dbReference type="Proteomes" id="UP000291269"/>
    </source>
</evidence>
<evidence type="ECO:0000313" key="1">
    <source>
        <dbReference type="EMBL" id="RXZ62417.1"/>
    </source>
</evidence>
<dbReference type="RefSeq" id="WP_129226155.1">
    <property type="nucleotide sequence ID" value="NZ_SDOZ01000002.1"/>
</dbReference>
<dbReference type="Proteomes" id="UP000291269">
    <property type="component" value="Unassembled WGS sequence"/>
</dbReference>
<dbReference type="EMBL" id="SDOZ01000002">
    <property type="protein sequence ID" value="RXZ62417.1"/>
    <property type="molecule type" value="Genomic_DNA"/>
</dbReference>
<dbReference type="GO" id="GO:0004519">
    <property type="term" value="F:endonuclease activity"/>
    <property type="evidence" value="ECO:0007669"/>
    <property type="project" value="UniProtKB-KW"/>
</dbReference>
<name>A0A4Q2KEL0_9FIRM</name>
<keyword evidence="1" id="KW-0540">Nuclease</keyword>
<dbReference type="OrthoDB" id="9779761at2"/>
<accession>A0A4Q2KEL0</accession>
<keyword evidence="1" id="KW-0378">Hydrolase</keyword>
<sequence length="150" mass="17574">MEYKLNFELVPDSCWYSNLRSILTPAQWDVVRKDAYARAEGRCMICGCPAKRLEAHERWEYDESTQTQKLADVVAVCRRCHEVIHIGRTQLMGREREAEAWFQKVNGCTYAQYRAALGKANEDHRRRNLVPAWKLDVRYLEKFCKGGKES</sequence>
<reference evidence="1 2" key="1">
    <citation type="journal article" date="2019" name="Gut">
        <title>Antibiotics-induced monodominance of a novel gut bacterial order.</title>
        <authorList>
            <person name="Hildebrand F."/>
            <person name="Moitinho-Silva L."/>
            <person name="Blasche S."/>
            <person name="Jahn M.T."/>
            <person name="Gossmann T.I."/>
            <person name="Heuerta-Cepas J."/>
            <person name="Hercog R."/>
            <person name="Luetge M."/>
            <person name="Bahram M."/>
            <person name="Pryszlak A."/>
            <person name="Alves R.J."/>
            <person name="Waszak S.M."/>
            <person name="Zhu A."/>
            <person name="Ye L."/>
            <person name="Costea P.I."/>
            <person name="Aalvink S."/>
            <person name="Belzer C."/>
            <person name="Forslund S.K."/>
            <person name="Sunagawa S."/>
            <person name="Hentschel U."/>
            <person name="Merten C."/>
            <person name="Patil K.R."/>
            <person name="Benes V."/>
            <person name="Bork P."/>
        </authorList>
    </citation>
    <scope>NUCLEOTIDE SEQUENCE [LARGE SCALE GENOMIC DNA]</scope>
    <source>
        <strain evidence="1 2">HDS1380</strain>
    </source>
</reference>
<comment type="caution">
    <text evidence="1">The sequence shown here is derived from an EMBL/GenBank/DDBJ whole genome shotgun (WGS) entry which is preliminary data.</text>
</comment>
<protein>
    <submittedName>
        <fullName evidence="1">HNH endonuclease</fullName>
    </submittedName>
</protein>
<proteinExistence type="predicted"/>
<organism evidence="1 2">
    <name type="scientific">Candidatus Borkfalkia ceftriaxoniphila</name>
    <dbReference type="NCBI Taxonomy" id="2508949"/>
    <lineage>
        <taxon>Bacteria</taxon>
        <taxon>Bacillati</taxon>
        <taxon>Bacillota</taxon>
        <taxon>Clostridia</taxon>
        <taxon>Christensenellales</taxon>
        <taxon>Christensenellaceae</taxon>
        <taxon>Candidatus Borkfalkia</taxon>
    </lineage>
</organism>
<keyword evidence="2" id="KW-1185">Reference proteome</keyword>
<dbReference type="AlphaFoldDB" id="A0A4Q2KEL0"/>
<gene>
    <name evidence="1" type="ORF">ESZ91_08480</name>
</gene>
<keyword evidence="1" id="KW-0255">Endonuclease</keyword>